<dbReference type="Proteomes" id="UP000078084">
    <property type="component" value="Unassembled WGS sequence"/>
</dbReference>
<keyword evidence="1" id="KW-1133">Transmembrane helix</keyword>
<dbReference type="EMBL" id="LBNE01000002">
    <property type="protein sequence ID" value="KKO72539.1"/>
    <property type="molecule type" value="Genomic_DNA"/>
</dbReference>
<evidence type="ECO:0000313" key="5">
    <source>
        <dbReference type="Proteomes" id="UP000078084"/>
    </source>
</evidence>
<sequence>MHRSHVEYALTLLARTSGGMGERARLAEQELTGWRQAAPEHESAFQEAWRRWQALESMAGDLRHLIAEPRAGKCRWRNSWRLPVFGAAFASLLLACAGWYYLVPVYAQDFATALAQTGRYELADGSTLEMNAASSVQVRYYRNRREVDLLAGEARFHVQSQAGKPFSVAGGNVRATVLGTVFTVGHRGAAAQVQVEEGIVRVDERRAWWQPDQAGPVLHAGQQVRGDASGLAPVQALSETQAAAWRRGLAVFDDTTLADAVAQLQPWSAVPLQLADDQAGEQRITGTFHLNDVAGIIALLPRIAAVAVEHRQSGVTIRSLPGR</sequence>
<dbReference type="Proteomes" id="UP000292039">
    <property type="component" value="Unassembled WGS sequence"/>
</dbReference>
<dbReference type="GO" id="GO:0016989">
    <property type="term" value="F:sigma factor antagonist activity"/>
    <property type="evidence" value="ECO:0007669"/>
    <property type="project" value="TreeGrafter"/>
</dbReference>
<dbReference type="Gene3D" id="2.60.120.1440">
    <property type="match status" value="1"/>
</dbReference>
<dbReference type="PIRSF" id="PIRSF018266">
    <property type="entry name" value="FecR"/>
    <property type="match status" value="1"/>
</dbReference>
<reference evidence="3 5" key="1">
    <citation type="submission" date="2015-04" db="EMBL/GenBank/DDBJ databases">
        <title>Genome sequence of Kerstersia gyiorum CG1.</title>
        <authorList>
            <person name="Greninger A.L."/>
            <person name="Kozyreva V."/>
            <person name="Chaturvedi V."/>
        </authorList>
    </citation>
    <scope>NUCLEOTIDE SEQUENCE [LARGE SCALE GENOMIC DNA]</scope>
    <source>
        <strain evidence="3 5">CG1</strain>
    </source>
</reference>
<dbReference type="OrthoDB" id="8617634at2"/>
<comment type="caution">
    <text evidence="3">The sequence shown here is derived from an EMBL/GenBank/DDBJ whole genome shotgun (WGS) entry which is preliminary data.</text>
</comment>
<keyword evidence="1" id="KW-0472">Membrane</keyword>
<dbReference type="InterPro" id="IPR006860">
    <property type="entry name" value="FecR"/>
</dbReference>
<feature type="domain" description="FecR protein" evidence="2">
    <location>
        <begin position="111"/>
        <end position="201"/>
    </location>
</feature>
<dbReference type="InterPro" id="IPR012373">
    <property type="entry name" value="Ferrdict_sens_TM"/>
</dbReference>
<evidence type="ECO:0000256" key="1">
    <source>
        <dbReference type="SAM" id="Phobius"/>
    </source>
</evidence>
<dbReference type="Gene3D" id="3.55.50.30">
    <property type="match status" value="1"/>
</dbReference>
<dbReference type="Pfam" id="PF04773">
    <property type="entry name" value="FecR"/>
    <property type="match status" value="1"/>
</dbReference>
<dbReference type="PANTHER" id="PTHR30273">
    <property type="entry name" value="PERIPLASMIC SIGNAL SENSOR AND SIGMA FACTOR ACTIVATOR FECR-RELATED"/>
    <property type="match status" value="1"/>
</dbReference>
<organism evidence="3 5">
    <name type="scientific">Kerstersia gyiorum</name>
    <dbReference type="NCBI Taxonomy" id="206506"/>
    <lineage>
        <taxon>Bacteria</taxon>
        <taxon>Pseudomonadati</taxon>
        <taxon>Pseudomonadota</taxon>
        <taxon>Betaproteobacteria</taxon>
        <taxon>Burkholderiales</taxon>
        <taxon>Alcaligenaceae</taxon>
        <taxon>Kerstersia</taxon>
    </lineage>
</organism>
<keyword evidence="1" id="KW-0812">Transmembrane</keyword>
<protein>
    <submittedName>
        <fullName evidence="4">FecR family protein</fullName>
    </submittedName>
</protein>
<evidence type="ECO:0000313" key="3">
    <source>
        <dbReference type="EMBL" id="KKO72539.1"/>
    </source>
</evidence>
<dbReference type="STRING" id="206506.AAV32_05720"/>
<evidence type="ECO:0000259" key="2">
    <source>
        <dbReference type="Pfam" id="PF04773"/>
    </source>
</evidence>
<reference evidence="4 6" key="2">
    <citation type="submission" date="2019-02" db="EMBL/GenBank/DDBJ databases">
        <title>Genomic Encyclopedia of Type Strains, Phase IV (KMG-IV): sequencing the most valuable type-strain genomes for metagenomic binning, comparative biology and taxonomic classification.</title>
        <authorList>
            <person name="Goeker M."/>
        </authorList>
    </citation>
    <scope>NUCLEOTIDE SEQUENCE [LARGE SCALE GENOMIC DNA]</scope>
    <source>
        <strain evidence="4 6">DSM 16618</strain>
    </source>
</reference>
<dbReference type="AlphaFoldDB" id="A0A171KUH2"/>
<evidence type="ECO:0000313" key="4">
    <source>
        <dbReference type="EMBL" id="RZS70084.1"/>
    </source>
</evidence>
<dbReference type="RefSeq" id="WP_068368722.1">
    <property type="nucleotide sequence ID" value="NZ_CBCSEB010000014.1"/>
</dbReference>
<feature type="transmembrane region" description="Helical" evidence="1">
    <location>
        <begin position="82"/>
        <end position="102"/>
    </location>
</feature>
<evidence type="ECO:0000313" key="6">
    <source>
        <dbReference type="Proteomes" id="UP000292039"/>
    </source>
</evidence>
<accession>A0A171KUH2</accession>
<gene>
    <name evidence="3" type="ORF">AAV32_05720</name>
    <name evidence="4" type="ORF">EV679_1477</name>
</gene>
<keyword evidence="5" id="KW-1185">Reference proteome</keyword>
<name>A0A171KUH2_9BURK</name>
<proteinExistence type="predicted"/>
<dbReference type="PANTHER" id="PTHR30273:SF2">
    <property type="entry name" value="PROTEIN FECR"/>
    <property type="match status" value="1"/>
</dbReference>
<dbReference type="EMBL" id="SGWZ01000002">
    <property type="protein sequence ID" value="RZS70084.1"/>
    <property type="molecule type" value="Genomic_DNA"/>
</dbReference>